<gene>
    <name evidence="2" type="ORF">HMH01_16255</name>
</gene>
<dbReference type="Proteomes" id="UP000572377">
    <property type="component" value="Unassembled WGS sequence"/>
</dbReference>
<dbReference type="EMBL" id="JABFBC010000004">
    <property type="protein sequence ID" value="NNU81991.1"/>
    <property type="molecule type" value="Genomic_DNA"/>
</dbReference>
<dbReference type="GO" id="GO:0016757">
    <property type="term" value="F:glycosyltransferase activity"/>
    <property type="evidence" value="ECO:0007669"/>
    <property type="project" value="UniProtKB-ARBA"/>
</dbReference>
<dbReference type="Gene3D" id="3.40.50.2000">
    <property type="entry name" value="Glycogen Phosphorylase B"/>
    <property type="match status" value="1"/>
</dbReference>
<comment type="caution">
    <text evidence="2">The sequence shown here is derived from an EMBL/GenBank/DDBJ whole genome shotgun (WGS) entry which is preliminary data.</text>
</comment>
<keyword evidence="3" id="KW-1185">Reference proteome</keyword>
<accession>A0A849L7F8</accession>
<dbReference type="InterPro" id="IPR028098">
    <property type="entry name" value="Glyco_trans_4-like_N"/>
</dbReference>
<dbReference type="SUPFAM" id="SSF53756">
    <property type="entry name" value="UDP-Glycosyltransferase/glycogen phosphorylase"/>
    <property type="match status" value="1"/>
</dbReference>
<keyword evidence="2" id="KW-0808">Transferase</keyword>
<dbReference type="Pfam" id="PF13439">
    <property type="entry name" value="Glyco_transf_4"/>
    <property type="match status" value="1"/>
</dbReference>
<evidence type="ECO:0000313" key="3">
    <source>
        <dbReference type="Proteomes" id="UP000572377"/>
    </source>
</evidence>
<name>A0A849L7F8_9RHOB</name>
<proteinExistence type="predicted"/>
<organism evidence="2 3">
    <name type="scientific">Halovulum dunhuangense</name>
    <dbReference type="NCBI Taxonomy" id="1505036"/>
    <lineage>
        <taxon>Bacteria</taxon>
        <taxon>Pseudomonadati</taxon>
        <taxon>Pseudomonadota</taxon>
        <taxon>Alphaproteobacteria</taxon>
        <taxon>Rhodobacterales</taxon>
        <taxon>Paracoccaceae</taxon>
        <taxon>Halovulum</taxon>
    </lineage>
</organism>
<feature type="domain" description="Glycosyltransferase subfamily 4-like N-terminal" evidence="1">
    <location>
        <begin position="16"/>
        <end position="151"/>
    </location>
</feature>
<evidence type="ECO:0000313" key="2">
    <source>
        <dbReference type="EMBL" id="NNU81991.1"/>
    </source>
</evidence>
<dbReference type="RefSeq" id="WP_171326855.1">
    <property type="nucleotide sequence ID" value="NZ_JABFBC010000004.1"/>
</dbReference>
<reference evidence="2 3" key="1">
    <citation type="submission" date="2020-05" db="EMBL/GenBank/DDBJ databases">
        <title>Gimesia benthica sp. nov., a novel planctomycete isolated from a deep-sea water sample of the Northwest Indian Ocean.</title>
        <authorList>
            <person name="Wang J."/>
            <person name="Ruan C."/>
            <person name="Song L."/>
            <person name="Zhu Y."/>
            <person name="Li A."/>
            <person name="Zheng X."/>
            <person name="Wang L."/>
            <person name="Lu Z."/>
            <person name="Huang Y."/>
            <person name="Du W."/>
            <person name="Zhou Y."/>
            <person name="Huang L."/>
            <person name="Dai X."/>
        </authorList>
    </citation>
    <scope>NUCLEOTIDE SEQUENCE [LARGE SCALE GENOMIC DNA]</scope>
    <source>
        <strain evidence="2 3">YYQ-30</strain>
    </source>
</reference>
<sequence length="359" mass="41467">MARFLLLTNQLFEWAGSETVIIEIAEELEKRGHEVCVFANIFGDSFIEKLKYNSISFVRKRKNIKIADFDVVYCQHQVLSLFANQLIHAAKAGKLPKIIYGHLSPYVPLEFPGSNIESLFSSCGLCNSRETMQKMVELGLPEEKLKLFPNPAPEAFFSLDAPSDPPKSILAVSNHFPEEVINALKILEEKGFSVTRRGSEFKNERVSPRDIQDHDMVLTIGKTVQYAIASRRPVYIYDRFGGPGWLTAENFERASFYNFSGRCTSKIKSANTIADEIERIDYISLDLLSTSLSRDEFRLPFYIENFFLDKNCFIDSKKHLSFFEKIHILIELFRYNLKISKLKIKQPLRPVYYFLKRRI</sequence>
<protein>
    <submittedName>
        <fullName evidence="2">Glycosyltransferase</fullName>
    </submittedName>
</protein>
<dbReference type="AlphaFoldDB" id="A0A849L7F8"/>
<evidence type="ECO:0000259" key="1">
    <source>
        <dbReference type="Pfam" id="PF13439"/>
    </source>
</evidence>